<name>A0A4S8HVV3_9BACT</name>
<dbReference type="Proteomes" id="UP000306918">
    <property type="component" value="Unassembled WGS sequence"/>
</dbReference>
<evidence type="ECO:0000313" key="2">
    <source>
        <dbReference type="EMBL" id="THU39750.1"/>
    </source>
</evidence>
<accession>A0A4S8HVV3</accession>
<dbReference type="RefSeq" id="WP_136577882.1">
    <property type="nucleotide sequence ID" value="NZ_STFF01000003.1"/>
</dbReference>
<dbReference type="OrthoDB" id="957735at2"/>
<evidence type="ECO:0008006" key="4">
    <source>
        <dbReference type="Google" id="ProtNLM"/>
    </source>
</evidence>
<reference evidence="2 3" key="1">
    <citation type="submission" date="2019-04" db="EMBL/GenBank/DDBJ databases">
        <title>Niastella caeni sp. nov., isolated from activated sludge.</title>
        <authorList>
            <person name="Sheng M."/>
        </authorList>
    </citation>
    <scope>NUCLEOTIDE SEQUENCE [LARGE SCALE GENOMIC DNA]</scope>
    <source>
        <strain evidence="2 3">HX-2-15</strain>
    </source>
</reference>
<keyword evidence="1" id="KW-0732">Signal</keyword>
<feature type="signal peptide" evidence="1">
    <location>
        <begin position="1"/>
        <end position="20"/>
    </location>
</feature>
<comment type="caution">
    <text evidence="2">The sequence shown here is derived from an EMBL/GenBank/DDBJ whole genome shotgun (WGS) entry which is preliminary data.</text>
</comment>
<gene>
    <name evidence="2" type="ORF">FAM09_14755</name>
</gene>
<dbReference type="AlphaFoldDB" id="A0A4S8HVV3"/>
<keyword evidence="3" id="KW-1185">Reference proteome</keyword>
<proteinExistence type="predicted"/>
<organism evidence="2 3">
    <name type="scientific">Niastella caeni</name>
    <dbReference type="NCBI Taxonomy" id="2569763"/>
    <lineage>
        <taxon>Bacteria</taxon>
        <taxon>Pseudomonadati</taxon>
        <taxon>Bacteroidota</taxon>
        <taxon>Chitinophagia</taxon>
        <taxon>Chitinophagales</taxon>
        <taxon>Chitinophagaceae</taxon>
        <taxon>Niastella</taxon>
    </lineage>
</organism>
<dbReference type="EMBL" id="STFF01000003">
    <property type="protein sequence ID" value="THU39750.1"/>
    <property type="molecule type" value="Genomic_DNA"/>
</dbReference>
<protein>
    <recommendedName>
        <fullName evidence="4">SH3 domain-containing protein</fullName>
    </recommendedName>
</protein>
<evidence type="ECO:0000256" key="1">
    <source>
        <dbReference type="SAM" id="SignalP"/>
    </source>
</evidence>
<evidence type="ECO:0000313" key="3">
    <source>
        <dbReference type="Proteomes" id="UP000306918"/>
    </source>
</evidence>
<feature type="chain" id="PRO_5020703539" description="SH3 domain-containing protein" evidence="1">
    <location>
        <begin position="21"/>
        <end position="163"/>
    </location>
</feature>
<sequence>MKILSILSSFLLCIVISSYAQFNDKYDTVDCLKVRINQLPLGEKKSTIIKAFGKPAKITKVESIDEEWYDYHYKGSIIQVSPDGYLHGFEISDADFVLTYRSTKIKIGDSVSVLKKLFPKSYKEFNVKKSKYLRTRFGDTDEYLLFGIRNNRIVHFKNWFDNT</sequence>